<accession>A0A7X2ZC03</accession>
<keyword evidence="4" id="KW-1185">Reference proteome</keyword>
<evidence type="ECO:0000256" key="2">
    <source>
        <dbReference type="SAM" id="SignalP"/>
    </source>
</evidence>
<evidence type="ECO:0000256" key="1">
    <source>
        <dbReference type="ARBA" id="ARBA00006987"/>
    </source>
</evidence>
<proteinExistence type="inferred from homology"/>
<dbReference type="PANTHER" id="PTHR42928">
    <property type="entry name" value="TRICARBOXYLATE-BINDING PROTEIN"/>
    <property type="match status" value="1"/>
</dbReference>
<dbReference type="Proteomes" id="UP000450917">
    <property type="component" value="Unassembled WGS sequence"/>
</dbReference>
<keyword evidence="2" id="KW-0732">Signal</keyword>
<dbReference type="InterPro" id="IPR005064">
    <property type="entry name" value="BUG"/>
</dbReference>
<dbReference type="Gene3D" id="3.40.190.150">
    <property type="entry name" value="Bordetella uptake gene, domain 1"/>
    <property type="match status" value="1"/>
</dbReference>
<dbReference type="RefSeq" id="WP_127608790.1">
    <property type="nucleotide sequence ID" value="NZ_JARTHJ010000009.1"/>
</dbReference>
<organism evidence="3 4">
    <name type="scientific">Paenibacillus validus</name>
    <dbReference type="NCBI Taxonomy" id="44253"/>
    <lineage>
        <taxon>Bacteria</taxon>
        <taxon>Bacillati</taxon>
        <taxon>Bacillota</taxon>
        <taxon>Bacilli</taxon>
        <taxon>Bacillales</taxon>
        <taxon>Paenibacillaceae</taxon>
        <taxon>Paenibacillus</taxon>
    </lineage>
</organism>
<comment type="caution">
    <text evidence="3">The sequence shown here is derived from an EMBL/GenBank/DDBJ whole genome shotgun (WGS) entry which is preliminary data.</text>
</comment>
<dbReference type="PIRSF" id="PIRSF017082">
    <property type="entry name" value="YflP"/>
    <property type="match status" value="1"/>
</dbReference>
<dbReference type="InterPro" id="IPR042100">
    <property type="entry name" value="Bug_dom1"/>
</dbReference>
<dbReference type="PROSITE" id="PS51257">
    <property type="entry name" value="PROKAR_LIPOPROTEIN"/>
    <property type="match status" value="1"/>
</dbReference>
<feature type="signal peptide" evidence="2">
    <location>
        <begin position="1"/>
        <end position="32"/>
    </location>
</feature>
<evidence type="ECO:0000313" key="3">
    <source>
        <dbReference type="EMBL" id="MUG72193.1"/>
    </source>
</evidence>
<feature type="chain" id="PRO_5030719294" evidence="2">
    <location>
        <begin position="33"/>
        <end position="345"/>
    </location>
</feature>
<dbReference type="AlphaFoldDB" id="A0A7X2ZC03"/>
<dbReference type="CDD" id="cd07012">
    <property type="entry name" value="PBP2_Bug_TTT"/>
    <property type="match status" value="1"/>
</dbReference>
<dbReference type="Pfam" id="PF03401">
    <property type="entry name" value="TctC"/>
    <property type="match status" value="1"/>
</dbReference>
<dbReference type="Gene3D" id="3.40.190.10">
    <property type="entry name" value="Periplasmic binding protein-like II"/>
    <property type="match status" value="1"/>
</dbReference>
<protein>
    <submittedName>
        <fullName evidence="3">Tripartite tricarboxylate transporter substrate binding protein</fullName>
    </submittedName>
</protein>
<gene>
    <name evidence="3" type="ORF">GNP93_16100</name>
</gene>
<dbReference type="PANTHER" id="PTHR42928:SF5">
    <property type="entry name" value="BLR1237 PROTEIN"/>
    <property type="match status" value="1"/>
</dbReference>
<name>A0A7X2ZC03_9BACL</name>
<reference evidence="3 4" key="1">
    <citation type="submission" date="2019-11" db="EMBL/GenBank/DDBJ databases">
        <title>Draft genome sequences of five Paenibacillus species of dairy origin.</title>
        <authorList>
            <person name="Olajide A.M."/>
            <person name="Chen S."/>
            <person name="Lapointe G."/>
        </authorList>
    </citation>
    <scope>NUCLEOTIDE SEQUENCE [LARGE SCALE GENOMIC DNA]</scope>
    <source>
        <strain evidence="3 4">2CS3</strain>
    </source>
</reference>
<comment type="similarity">
    <text evidence="1">Belongs to the UPF0065 (bug) family.</text>
</comment>
<dbReference type="SUPFAM" id="SSF53850">
    <property type="entry name" value="Periplasmic binding protein-like II"/>
    <property type="match status" value="1"/>
</dbReference>
<sequence>MKLHSQGKFLKKGIVFTAIASMLMITACSANGSEPKYPTKSIEGIVPFGAGGGTDLVSRAIATVAEKKLGQGIAITNKPGATATVGTQYVYDKKADGYTLLFSAENPGIYGVLQLSERGFHEFYPVNIMGRGIATITVPKDSKYKTLNDLIQDAKTNPGKVKMGSSGPGGLSFMVTTMINSISDTKFNMVPFDGDGPILTALLGNHIDVSVVALSAAIENAKAGKVRVLAVVNDEKVKELPDVPAITETLPDMKKFLPWGPFYGAWVKKDTPDSVKQSLVKAFSEAQKDPEFLKLLEKMAVVPMGISGDEAEKFWRDWQSTSAWLLQDAGAAKVSPETLKIPRKQ</sequence>
<dbReference type="EMBL" id="WNZX01000013">
    <property type="protein sequence ID" value="MUG72193.1"/>
    <property type="molecule type" value="Genomic_DNA"/>
</dbReference>
<evidence type="ECO:0000313" key="4">
    <source>
        <dbReference type="Proteomes" id="UP000450917"/>
    </source>
</evidence>